<evidence type="ECO:0000313" key="3">
    <source>
        <dbReference type="RefSeq" id="XP_071940223.1"/>
    </source>
</evidence>
<dbReference type="Proteomes" id="UP001652660">
    <property type="component" value="Chromosome 1c"/>
</dbReference>
<dbReference type="InterPro" id="IPR013103">
    <property type="entry name" value="RVT_2"/>
</dbReference>
<proteinExistence type="predicted"/>
<gene>
    <name evidence="3" type="primary">LOC140038798</name>
</gene>
<dbReference type="CDD" id="cd09272">
    <property type="entry name" value="RNase_HI_RT_Ty1"/>
    <property type="match status" value="1"/>
</dbReference>
<dbReference type="GeneID" id="140038798"/>
<dbReference type="RefSeq" id="XP_071940223.1">
    <property type="nucleotide sequence ID" value="XM_072084122.1"/>
</dbReference>
<accession>A0ABM4X872</accession>
<keyword evidence="2" id="KW-1185">Reference proteome</keyword>
<reference evidence="3" key="2">
    <citation type="submission" date="2025-08" db="UniProtKB">
        <authorList>
            <consortium name="RefSeq"/>
        </authorList>
    </citation>
    <scope>IDENTIFICATION</scope>
    <source>
        <tissue evidence="3">Leaves</tissue>
    </source>
</reference>
<dbReference type="PANTHER" id="PTHR11439">
    <property type="entry name" value="GAG-POL-RELATED RETROTRANSPOSON"/>
    <property type="match status" value="1"/>
</dbReference>
<evidence type="ECO:0000313" key="2">
    <source>
        <dbReference type="Proteomes" id="UP001652660"/>
    </source>
</evidence>
<dbReference type="InterPro" id="IPR043502">
    <property type="entry name" value="DNA/RNA_pol_sf"/>
</dbReference>
<protein>
    <submittedName>
        <fullName evidence="3">Secreted RxLR effector protein 161-like</fullName>
    </submittedName>
</protein>
<sequence length="241" mass="27247">MIELGYNRSQCDCYVYHNKLEDGSMIYLILYVDNMLIVVRNKADIQKLKSFLSAEFEMKDLCAAQKILGMEIFRDRSQKKLFLSQKSYIENSEAEIEYMAKVPYSSAVGSLIYVMVCIRPDLAHAVSVVSRFMANPGKERWLAVKRIFRYLRDASDVGLIYGGDIECLITGYSDSDYTGDIDSRRSMAGYVFTFGHSVASWKATLQPTVTLSTIEAEYMALTVATKEGIWLRGLVGDLGLH</sequence>
<name>A0ABM4X872_COFAR</name>
<evidence type="ECO:0000259" key="1">
    <source>
        <dbReference type="Pfam" id="PF07727"/>
    </source>
</evidence>
<organism evidence="2 3">
    <name type="scientific">Coffea arabica</name>
    <name type="common">Arabian coffee</name>
    <dbReference type="NCBI Taxonomy" id="13443"/>
    <lineage>
        <taxon>Eukaryota</taxon>
        <taxon>Viridiplantae</taxon>
        <taxon>Streptophyta</taxon>
        <taxon>Embryophyta</taxon>
        <taxon>Tracheophyta</taxon>
        <taxon>Spermatophyta</taxon>
        <taxon>Magnoliopsida</taxon>
        <taxon>eudicotyledons</taxon>
        <taxon>Gunneridae</taxon>
        <taxon>Pentapetalae</taxon>
        <taxon>asterids</taxon>
        <taxon>lamiids</taxon>
        <taxon>Gentianales</taxon>
        <taxon>Rubiaceae</taxon>
        <taxon>Ixoroideae</taxon>
        <taxon>Gardenieae complex</taxon>
        <taxon>Bertiereae - Coffeeae clade</taxon>
        <taxon>Coffeeae</taxon>
        <taxon>Coffea</taxon>
    </lineage>
</organism>
<dbReference type="Pfam" id="PF07727">
    <property type="entry name" value="RVT_2"/>
    <property type="match status" value="1"/>
</dbReference>
<feature type="domain" description="Reverse transcriptase Ty1/copia-type" evidence="1">
    <location>
        <begin position="2"/>
        <end position="90"/>
    </location>
</feature>
<dbReference type="SUPFAM" id="SSF56672">
    <property type="entry name" value="DNA/RNA polymerases"/>
    <property type="match status" value="1"/>
</dbReference>
<reference evidence="2" key="1">
    <citation type="journal article" date="2025" name="Foods">
        <title>Unveiling the Microbial Signatures of Arabica Coffee Cherries: Insights into Ripeness Specific Diversity, Functional Traits, and Implications for Quality and Safety.</title>
        <authorList>
            <consortium name="RefSeq"/>
            <person name="Tenea G.N."/>
            <person name="Cifuentes V."/>
            <person name="Reyes P."/>
            <person name="Cevallos-Vallejos M."/>
        </authorList>
    </citation>
    <scope>NUCLEOTIDE SEQUENCE [LARGE SCALE GENOMIC DNA]</scope>
</reference>